<dbReference type="PANTHER" id="PTHR37293">
    <property type="entry name" value="PHAGE REPLICATION PROTEIN-RELATED"/>
    <property type="match status" value="1"/>
</dbReference>
<feature type="domain" description="DnaB/C C-terminal" evidence="3">
    <location>
        <begin position="131"/>
        <end position="202"/>
    </location>
</feature>
<reference evidence="5 6" key="1">
    <citation type="submission" date="2018-09" db="EMBL/GenBank/DDBJ databases">
        <title>Genomic Encyclopedia of Archaeal and Bacterial Type Strains, Phase II (KMG-II): from individual species to whole genera.</title>
        <authorList>
            <person name="Goeker M."/>
        </authorList>
    </citation>
    <scope>NUCLEOTIDE SEQUENCE [LARGE SCALE GENOMIC DNA]</scope>
    <source>
        <strain evidence="5 6">DSM 17008</strain>
    </source>
</reference>
<feature type="domain" description="DnaD N-terminal" evidence="4">
    <location>
        <begin position="17"/>
        <end position="117"/>
    </location>
</feature>
<accession>A0A419V2S5</accession>
<organism evidence="5 6">
    <name type="scientific">Sinobaca qinghaiensis</name>
    <dbReference type="NCBI Taxonomy" id="342944"/>
    <lineage>
        <taxon>Bacteria</taxon>
        <taxon>Bacillati</taxon>
        <taxon>Bacillota</taxon>
        <taxon>Bacilli</taxon>
        <taxon>Bacillales</taxon>
        <taxon>Sporolactobacillaceae</taxon>
        <taxon>Sinobaca</taxon>
    </lineage>
</organism>
<protein>
    <submittedName>
        <fullName evidence="5">DNA replication protein DnaD</fullName>
    </submittedName>
</protein>
<dbReference type="Pfam" id="PF21984">
    <property type="entry name" value="DnaD_N"/>
    <property type="match status" value="1"/>
</dbReference>
<dbReference type="Gene3D" id="1.10.10.10">
    <property type="entry name" value="Winged helix-like DNA-binding domain superfamily/Winged helix DNA-binding domain"/>
    <property type="match status" value="1"/>
</dbReference>
<proteinExistence type="inferred from homology"/>
<dbReference type="SUPFAM" id="SSF158499">
    <property type="entry name" value="DnaD domain-like"/>
    <property type="match status" value="1"/>
</dbReference>
<dbReference type="Pfam" id="PF07261">
    <property type="entry name" value="DnaB_2"/>
    <property type="match status" value="1"/>
</dbReference>
<dbReference type="Proteomes" id="UP000285120">
    <property type="component" value="Unassembled WGS sequence"/>
</dbReference>
<dbReference type="Gene3D" id="1.10.10.630">
    <property type="entry name" value="DnaD domain-like"/>
    <property type="match status" value="1"/>
</dbReference>
<dbReference type="EMBL" id="RAPK01000009">
    <property type="protein sequence ID" value="RKD72819.1"/>
    <property type="molecule type" value="Genomic_DNA"/>
</dbReference>
<name>A0A419V2S5_9BACL</name>
<evidence type="ECO:0000313" key="5">
    <source>
        <dbReference type="EMBL" id="RKD72819.1"/>
    </source>
</evidence>
<dbReference type="InterPro" id="IPR036390">
    <property type="entry name" value="WH_DNA-bd_sf"/>
</dbReference>
<dbReference type="InterPro" id="IPR034829">
    <property type="entry name" value="DnaD-like_sf"/>
</dbReference>
<feature type="region of interest" description="Disordered" evidence="2">
    <location>
        <begin position="199"/>
        <end position="233"/>
    </location>
</feature>
<dbReference type="RefSeq" id="WP_170146896.1">
    <property type="nucleotide sequence ID" value="NZ_RAPK01000009.1"/>
</dbReference>
<dbReference type="InterPro" id="IPR036388">
    <property type="entry name" value="WH-like_DNA-bd_sf"/>
</dbReference>
<dbReference type="PANTHER" id="PTHR37293:SF6">
    <property type="entry name" value="DNA REPLICATION PROTEIN DNAD"/>
    <property type="match status" value="1"/>
</dbReference>
<comment type="similarity">
    <text evidence="1">Belongs to the DnaB/DnaD family.</text>
</comment>
<evidence type="ECO:0000259" key="3">
    <source>
        <dbReference type="Pfam" id="PF07261"/>
    </source>
</evidence>
<comment type="caution">
    <text evidence="5">The sequence shown here is derived from an EMBL/GenBank/DDBJ whole genome shotgun (WGS) entry which is preliminary data.</text>
</comment>
<gene>
    <name evidence="5" type="ORF">ATL39_2015</name>
</gene>
<dbReference type="NCBIfam" id="TIGR01446">
    <property type="entry name" value="DnaD_dom"/>
    <property type="match status" value="1"/>
</dbReference>
<evidence type="ECO:0000259" key="4">
    <source>
        <dbReference type="Pfam" id="PF21984"/>
    </source>
</evidence>
<dbReference type="InterPro" id="IPR053162">
    <property type="entry name" value="DnaD"/>
</dbReference>
<dbReference type="InterPro" id="IPR006343">
    <property type="entry name" value="DnaB/C_C"/>
</dbReference>
<dbReference type="InterPro" id="IPR053843">
    <property type="entry name" value="DnaD_N"/>
</dbReference>
<dbReference type="AlphaFoldDB" id="A0A419V2S5"/>
<sequence length="233" mass="27565">MEQSDIIDIMHSGYLSVPKFLFDHYNEMDISDSEMMILLHLHRFMEEGEFFPTPDAIAAKMTITAEQCAKALRHLVAHGFITIEERENNERVRFETYSLRPLYERIVESITSERQQQKAHKNVTEEGEIYAMFEKELSRPLSPMESETISVWFDQDHYTPDMIKAALKEAVMSQTLSLRYIDRILLEWHRRGIKTEEQAKAYNDTHRRNQVQPPRQKEKTKPASYPNINWLDE</sequence>
<evidence type="ECO:0000256" key="1">
    <source>
        <dbReference type="ARBA" id="ARBA00093462"/>
    </source>
</evidence>
<dbReference type="SUPFAM" id="SSF46785">
    <property type="entry name" value="Winged helix' DNA-binding domain"/>
    <property type="match status" value="1"/>
</dbReference>
<evidence type="ECO:0000256" key="2">
    <source>
        <dbReference type="SAM" id="MobiDB-lite"/>
    </source>
</evidence>
<keyword evidence="6" id="KW-1185">Reference proteome</keyword>
<evidence type="ECO:0000313" key="6">
    <source>
        <dbReference type="Proteomes" id="UP000285120"/>
    </source>
</evidence>